<reference evidence="1" key="1">
    <citation type="submission" date="2021-01" db="EMBL/GenBank/DDBJ databases">
        <title>YIM 132084 draft genome.</title>
        <authorList>
            <person name="An D."/>
        </authorList>
    </citation>
    <scope>NUCLEOTIDE SEQUENCE</scope>
    <source>
        <strain evidence="1">YIM 132084</strain>
    </source>
</reference>
<dbReference type="AlphaFoldDB" id="A0A939BYM6"/>
<name>A0A939BYM6_9ACTN</name>
<proteinExistence type="predicted"/>
<dbReference type="EMBL" id="JAERWK010000010">
    <property type="protein sequence ID" value="MBM9467245.1"/>
    <property type="molecule type" value="Genomic_DNA"/>
</dbReference>
<evidence type="ECO:0000313" key="2">
    <source>
        <dbReference type="Proteomes" id="UP000663792"/>
    </source>
</evidence>
<dbReference type="Proteomes" id="UP000663792">
    <property type="component" value="Unassembled WGS sequence"/>
</dbReference>
<dbReference type="RefSeq" id="WP_205260201.1">
    <property type="nucleotide sequence ID" value="NZ_JAERWK010000010.1"/>
</dbReference>
<accession>A0A939BYM6</accession>
<sequence>MSDLETRVLAAVAEYGRTREAVLAATNCLDRGQGSFSEMRVRNGAWLAARDRLDQLAGEYVLARAWSA</sequence>
<gene>
    <name evidence="1" type="ORF">JL106_08135</name>
</gene>
<organism evidence="1 2">
    <name type="scientific">Nakamurella leprariae</name>
    <dbReference type="NCBI Taxonomy" id="2803911"/>
    <lineage>
        <taxon>Bacteria</taxon>
        <taxon>Bacillati</taxon>
        <taxon>Actinomycetota</taxon>
        <taxon>Actinomycetes</taxon>
        <taxon>Nakamurellales</taxon>
        <taxon>Nakamurellaceae</taxon>
        <taxon>Nakamurella</taxon>
    </lineage>
</organism>
<protein>
    <submittedName>
        <fullName evidence="1">Uncharacterized protein</fullName>
    </submittedName>
</protein>
<evidence type="ECO:0000313" key="1">
    <source>
        <dbReference type="EMBL" id="MBM9467245.1"/>
    </source>
</evidence>
<comment type="caution">
    <text evidence="1">The sequence shown here is derived from an EMBL/GenBank/DDBJ whole genome shotgun (WGS) entry which is preliminary data.</text>
</comment>
<keyword evidence="2" id="KW-1185">Reference proteome</keyword>